<dbReference type="SMART" id="SM01211">
    <property type="entry name" value="GATase_5"/>
    <property type="match status" value="1"/>
</dbReference>
<keyword evidence="3 8" id="KW-0547">Nucleotide-binding</keyword>
<evidence type="ECO:0000313" key="10">
    <source>
        <dbReference type="Proteomes" id="UP001220610"/>
    </source>
</evidence>
<organism evidence="9 10">
    <name type="scientific">Candidatus Pseudobacter hemicellulosilyticus</name>
    <dbReference type="NCBI Taxonomy" id="3121375"/>
    <lineage>
        <taxon>Bacteria</taxon>
        <taxon>Pseudomonadati</taxon>
        <taxon>Bacteroidota</taxon>
        <taxon>Chitinophagia</taxon>
        <taxon>Chitinophagales</taxon>
        <taxon>Chitinophagaceae</taxon>
        <taxon>Pseudobacter</taxon>
    </lineage>
</organism>
<dbReference type="GO" id="GO:0004642">
    <property type="term" value="F:phosphoribosylformylglycinamidine synthase activity"/>
    <property type="evidence" value="ECO:0007669"/>
    <property type="project" value="UniProtKB-UniRule"/>
</dbReference>
<dbReference type="PIRSF" id="PIRSF001586">
    <property type="entry name" value="FGAM_synth_I"/>
    <property type="match status" value="1"/>
</dbReference>
<comment type="catalytic activity">
    <reaction evidence="8">
        <text>N(2)-formyl-N(1)-(5-phospho-beta-D-ribosyl)glycinamide + L-glutamine + ATP + H2O = 2-formamido-N(1)-(5-O-phospho-beta-D-ribosyl)acetamidine + L-glutamate + ADP + phosphate + H(+)</text>
        <dbReference type="Rhea" id="RHEA:17129"/>
        <dbReference type="ChEBI" id="CHEBI:15377"/>
        <dbReference type="ChEBI" id="CHEBI:15378"/>
        <dbReference type="ChEBI" id="CHEBI:29985"/>
        <dbReference type="ChEBI" id="CHEBI:30616"/>
        <dbReference type="ChEBI" id="CHEBI:43474"/>
        <dbReference type="ChEBI" id="CHEBI:58359"/>
        <dbReference type="ChEBI" id="CHEBI:147286"/>
        <dbReference type="ChEBI" id="CHEBI:147287"/>
        <dbReference type="ChEBI" id="CHEBI:456216"/>
        <dbReference type="EC" id="6.3.5.3"/>
    </reaction>
</comment>
<evidence type="ECO:0000256" key="4">
    <source>
        <dbReference type="ARBA" id="ARBA00022755"/>
    </source>
</evidence>
<comment type="catalytic activity">
    <reaction evidence="8">
        <text>L-glutamine + H2O = L-glutamate + NH4(+)</text>
        <dbReference type="Rhea" id="RHEA:15889"/>
        <dbReference type="ChEBI" id="CHEBI:15377"/>
        <dbReference type="ChEBI" id="CHEBI:28938"/>
        <dbReference type="ChEBI" id="CHEBI:29985"/>
        <dbReference type="ChEBI" id="CHEBI:58359"/>
        <dbReference type="EC" id="3.5.1.2"/>
    </reaction>
</comment>
<evidence type="ECO:0000256" key="3">
    <source>
        <dbReference type="ARBA" id="ARBA00022741"/>
    </source>
</evidence>
<feature type="active site" evidence="8">
    <location>
        <position position="196"/>
    </location>
</feature>
<dbReference type="GO" id="GO:0006189">
    <property type="term" value="P:'de novo' IMP biosynthetic process"/>
    <property type="evidence" value="ECO:0007669"/>
    <property type="project" value="UniProtKB-UniRule"/>
</dbReference>
<dbReference type="PANTHER" id="PTHR47552">
    <property type="entry name" value="PHOSPHORIBOSYLFORMYLGLYCINAMIDINE SYNTHASE SUBUNIT PURQ"/>
    <property type="match status" value="1"/>
</dbReference>
<dbReference type="NCBIfam" id="TIGR01737">
    <property type="entry name" value="FGAM_synth_I"/>
    <property type="match status" value="1"/>
</dbReference>
<evidence type="ECO:0000256" key="1">
    <source>
        <dbReference type="ARBA" id="ARBA00022490"/>
    </source>
</evidence>
<dbReference type="InterPro" id="IPR029062">
    <property type="entry name" value="Class_I_gatase-like"/>
</dbReference>
<dbReference type="CDD" id="cd01740">
    <property type="entry name" value="GATase1_FGAR_AT"/>
    <property type="match status" value="1"/>
</dbReference>
<evidence type="ECO:0000256" key="5">
    <source>
        <dbReference type="ARBA" id="ARBA00022801"/>
    </source>
</evidence>
<dbReference type="GO" id="GO:0005524">
    <property type="term" value="F:ATP binding"/>
    <property type="evidence" value="ECO:0007669"/>
    <property type="project" value="UniProtKB-KW"/>
</dbReference>
<dbReference type="GO" id="GO:0004359">
    <property type="term" value="F:glutaminase activity"/>
    <property type="evidence" value="ECO:0007669"/>
    <property type="project" value="UniProtKB-EC"/>
</dbReference>
<dbReference type="Pfam" id="PF13507">
    <property type="entry name" value="GATase_5"/>
    <property type="match status" value="1"/>
</dbReference>
<dbReference type="GO" id="GO:0005737">
    <property type="term" value="C:cytoplasm"/>
    <property type="evidence" value="ECO:0007669"/>
    <property type="project" value="UniProtKB-SubCell"/>
</dbReference>
<keyword evidence="4 8" id="KW-0658">Purine biosynthesis</keyword>
<keyword evidence="2 8" id="KW-0436">Ligase</keyword>
<dbReference type="PANTHER" id="PTHR47552:SF1">
    <property type="entry name" value="PHOSPHORIBOSYLFORMYLGLYCINAMIDINE SYNTHASE SUBUNIT PURQ"/>
    <property type="match status" value="1"/>
</dbReference>
<comment type="subunit">
    <text evidence="8">Part of the FGAM synthase complex composed of 1 PurL, 1 PurQ and 2 PurS subunits.</text>
</comment>
<dbReference type="EC" id="3.5.1.2" evidence="8"/>
<keyword evidence="1 8" id="KW-0963">Cytoplasm</keyword>
<comment type="pathway">
    <text evidence="8">Purine metabolism; IMP biosynthesis via de novo pathway; 5-amino-1-(5-phospho-D-ribosyl)imidazole from N(2)-formyl-N(1)-(5-phospho-D-ribosyl)glycinamide: step 1/2.</text>
</comment>
<dbReference type="HAMAP" id="MF_00421">
    <property type="entry name" value="PurQ"/>
    <property type="match status" value="1"/>
</dbReference>
<evidence type="ECO:0000256" key="2">
    <source>
        <dbReference type="ARBA" id="ARBA00022598"/>
    </source>
</evidence>
<feature type="active site" evidence="8">
    <location>
        <position position="198"/>
    </location>
</feature>
<keyword evidence="6 8" id="KW-0067">ATP-binding</keyword>
<dbReference type="Proteomes" id="UP001220610">
    <property type="component" value="Chromosome"/>
</dbReference>
<gene>
    <name evidence="8 9" type="primary">purQ</name>
    <name evidence="9" type="ORF">P0Y53_09565</name>
</gene>
<dbReference type="PROSITE" id="PS51273">
    <property type="entry name" value="GATASE_TYPE_1"/>
    <property type="match status" value="1"/>
</dbReference>
<dbReference type="NCBIfam" id="NF002957">
    <property type="entry name" value="PRK03619.1"/>
    <property type="match status" value="1"/>
</dbReference>
<keyword evidence="5 8" id="KW-0378">Hydrolase</keyword>
<proteinExistence type="inferred from homology"/>
<dbReference type="AlphaFoldDB" id="A0AAJ5WUP8"/>
<dbReference type="SUPFAM" id="SSF52317">
    <property type="entry name" value="Class I glutamine amidotransferase-like"/>
    <property type="match status" value="1"/>
</dbReference>
<dbReference type="Gene3D" id="3.40.50.880">
    <property type="match status" value="1"/>
</dbReference>
<dbReference type="InterPro" id="IPR010075">
    <property type="entry name" value="PRibForGlyAmidine_synth_PurQ"/>
</dbReference>
<dbReference type="EMBL" id="CP119311">
    <property type="protein sequence ID" value="WEK37749.1"/>
    <property type="molecule type" value="Genomic_DNA"/>
</dbReference>
<evidence type="ECO:0000256" key="8">
    <source>
        <dbReference type="HAMAP-Rule" id="MF_00421"/>
    </source>
</evidence>
<reference evidence="9" key="1">
    <citation type="submission" date="2023-03" db="EMBL/GenBank/DDBJ databases">
        <title>Andean soil-derived lignocellulolytic bacterial consortium as a source of novel taxa and putative plastic-active enzymes.</title>
        <authorList>
            <person name="Diaz-Garcia L."/>
            <person name="Chuvochina M."/>
            <person name="Feuerriegel G."/>
            <person name="Bunk B."/>
            <person name="Sproer C."/>
            <person name="Streit W.R."/>
            <person name="Rodriguez L.M."/>
            <person name="Overmann J."/>
            <person name="Jimenez D.J."/>
        </authorList>
    </citation>
    <scope>NUCLEOTIDE SEQUENCE</scope>
    <source>
        <strain evidence="9">MAG 7</strain>
    </source>
</reference>
<protein>
    <recommendedName>
        <fullName evidence="8">Phosphoribosylformylglycinamidine synthase subunit PurQ</fullName>
        <shortName evidence="8">FGAM synthase</shortName>
        <ecNumber evidence="8">6.3.5.3</ecNumber>
    </recommendedName>
    <alternativeName>
        <fullName evidence="8">Formylglycinamide ribonucleotide amidotransferase subunit I</fullName>
        <shortName evidence="8">FGAR amidotransferase I</shortName>
        <shortName evidence="8">FGAR-AT I</shortName>
    </alternativeName>
    <alternativeName>
        <fullName evidence="8">Glutaminase PurQ</fullName>
        <ecNumber evidence="8">3.5.1.2</ecNumber>
    </alternativeName>
    <alternativeName>
        <fullName evidence="8">Phosphoribosylformylglycinamidine synthase subunit I</fullName>
    </alternativeName>
</protein>
<sequence>MKFGVVVFPGSNCDRDMQDALQNDLNQEVIMLWHKDKDLSMFSTEDCIVLPGGFSYGDYMRCGAIARFSPMMQSVIEFANKGGKVLGVCNGFQVLCEAQLLPGVLARNAHQQFICKNVYLKGVGSDQALKIPIAHGEGRYYADNKTLDQLEANGQVIYYYCDENGKIDPAFNPNGAARNIAGIRNAAGNVFGMMPHPERATSAALGNTDGRTILNALLIQANAGLVKPSAELVNF</sequence>
<evidence type="ECO:0000256" key="7">
    <source>
        <dbReference type="ARBA" id="ARBA00022962"/>
    </source>
</evidence>
<comment type="subcellular location">
    <subcellularLocation>
        <location evidence="8">Cytoplasm</location>
    </subcellularLocation>
</comment>
<feature type="active site" description="Nucleophile" evidence="8">
    <location>
        <position position="89"/>
    </location>
</feature>
<keyword evidence="7 8" id="KW-0315">Glutamine amidotransferase</keyword>
<evidence type="ECO:0000313" key="9">
    <source>
        <dbReference type="EMBL" id="WEK37749.1"/>
    </source>
</evidence>
<evidence type="ECO:0000256" key="6">
    <source>
        <dbReference type="ARBA" id="ARBA00022840"/>
    </source>
</evidence>
<dbReference type="EC" id="6.3.5.3" evidence="8"/>
<accession>A0AAJ5WUP8</accession>
<comment type="function">
    <text evidence="8">Part of the phosphoribosylformylglycinamidine synthase complex involved in the purines biosynthetic pathway. Catalyzes the ATP-dependent conversion of formylglycinamide ribonucleotide (FGAR) and glutamine to yield formylglycinamidine ribonucleotide (FGAM) and glutamate. The FGAM synthase complex is composed of three subunits. PurQ produces an ammonia molecule by converting glutamine to glutamate. PurL transfers the ammonia molecule to FGAR to form FGAM in an ATP-dependent manner. PurS interacts with PurQ and PurL and is thought to assist in the transfer of the ammonia molecule from PurQ to PurL.</text>
</comment>
<name>A0AAJ5WUP8_9BACT</name>